<dbReference type="PANTHER" id="PTHR46717">
    <property type="entry name" value="E3 UBIQUITIN-PROTEIN LIGASE RNF180"/>
    <property type="match status" value="1"/>
</dbReference>
<dbReference type="AlphaFoldDB" id="S4P3U6"/>
<dbReference type="GO" id="GO:0031624">
    <property type="term" value="F:ubiquitin conjugating enzyme binding"/>
    <property type="evidence" value="ECO:0007669"/>
    <property type="project" value="TreeGrafter"/>
</dbReference>
<reference evidence="1" key="1">
    <citation type="journal article" date="2013" name="BMC Genomics">
        <title>Unscrambling butterfly oogenesis.</title>
        <authorList>
            <person name="Carter J.M."/>
            <person name="Baker S.C."/>
            <person name="Pink R."/>
            <person name="Carter D.R."/>
            <person name="Collins A."/>
            <person name="Tomlin J."/>
            <person name="Gibbs M."/>
            <person name="Breuker C.J."/>
        </authorList>
    </citation>
    <scope>NUCLEOTIDE SEQUENCE</scope>
    <source>
        <tissue evidence="1">Ovary</tissue>
    </source>
</reference>
<sequence length="117" mass="13298">MNSQPNVGNVKCHKCRQVLLSDLSATYNKSRCKDTCSSYNRNNFIYLLEDHLPAWIKVKIEEEQWTKGKLHCENCGCKVGTFDFVSGRKCECGITVLPPVHFVLSQVDIPILIPNLK</sequence>
<proteinExistence type="predicted"/>
<organism evidence="1">
    <name type="scientific">Pararge aegeria</name>
    <name type="common">speckled wood butterfly</name>
    <dbReference type="NCBI Taxonomy" id="116150"/>
    <lineage>
        <taxon>Eukaryota</taxon>
        <taxon>Metazoa</taxon>
        <taxon>Ecdysozoa</taxon>
        <taxon>Arthropoda</taxon>
        <taxon>Hexapoda</taxon>
        <taxon>Insecta</taxon>
        <taxon>Pterygota</taxon>
        <taxon>Neoptera</taxon>
        <taxon>Endopterygota</taxon>
        <taxon>Lepidoptera</taxon>
        <taxon>Glossata</taxon>
        <taxon>Ditrysia</taxon>
        <taxon>Papilionoidea</taxon>
        <taxon>Nymphalidae</taxon>
        <taxon>Satyrinae</taxon>
        <taxon>Satyrini</taxon>
        <taxon>Parargina</taxon>
        <taxon>Pararge</taxon>
    </lineage>
</organism>
<name>S4P3U6_9NEOP</name>
<dbReference type="GO" id="GO:0000209">
    <property type="term" value="P:protein polyubiquitination"/>
    <property type="evidence" value="ECO:0007669"/>
    <property type="project" value="InterPro"/>
</dbReference>
<protein>
    <submittedName>
        <fullName evidence="1">E3 ubiquitin-protein ligase RNF180</fullName>
    </submittedName>
</protein>
<dbReference type="GO" id="GO:0005789">
    <property type="term" value="C:endoplasmic reticulum membrane"/>
    <property type="evidence" value="ECO:0007669"/>
    <property type="project" value="TreeGrafter"/>
</dbReference>
<dbReference type="EMBL" id="GAIX01009337">
    <property type="protein sequence ID" value="JAA83223.1"/>
    <property type="molecule type" value="Transcribed_RNA"/>
</dbReference>
<reference evidence="1" key="2">
    <citation type="submission" date="2013-05" db="EMBL/GenBank/DDBJ databases">
        <authorList>
            <person name="Carter J.-M."/>
            <person name="Baker S.C."/>
            <person name="Pink R."/>
            <person name="Carter D.R.F."/>
            <person name="Collins A."/>
            <person name="Tomlin J."/>
            <person name="Gibbs M."/>
            <person name="Breuker C.J."/>
        </authorList>
    </citation>
    <scope>NUCLEOTIDE SEQUENCE</scope>
    <source>
        <tissue evidence="1">Ovary</tissue>
    </source>
</reference>
<evidence type="ECO:0000313" key="1">
    <source>
        <dbReference type="EMBL" id="JAA83223.1"/>
    </source>
</evidence>
<dbReference type="GO" id="GO:0042428">
    <property type="term" value="P:serotonin metabolic process"/>
    <property type="evidence" value="ECO:0007669"/>
    <property type="project" value="TreeGrafter"/>
</dbReference>
<dbReference type="GO" id="GO:0042415">
    <property type="term" value="P:norepinephrine metabolic process"/>
    <property type="evidence" value="ECO:0007669"/>
    <property type="project" value="TreeGrafter"/>
</dbReference>
<dbReference type="GO" id="GO:0061630">
    <property type="term" value="F:ubiquitin protein ligase activity"/>
    <property type="evidence" value="ECO:0007669"/>
    <property type="project" value="InterPro"/>
</dbReference>
<dbReference type="PANTHER" id="PTHR46717:SF1">
    <property type="entry name" value="E3 UBIQUITIN-PROTEIN LIGASE RNF180"/>
    <property type="match status" value="1"/>
</dbReference>
<accession>S4P3U6</accession>
<dbReference type="GO" id="GO:0032436">
    <property type="term" value="P:positive regulation of proteasomal ubiquitin-dependent protein catabolic process"/>
    <property type="evidence" value="ECO:0007669"/>
    <property type="project" value="TreeGrafter"/>
</dbReference>
<dbReference type="InterPro" id="IPR033263">
    <property type="entry name" value="RNF180"/>
</dbReference>